<gene>
    <name evidence="3" type="ORF">EMPS_08378</name>
</gene>
<dbReference type="InterPro" id="IPR019595">
    <property type="entry name" value="DUF2470"/>
</dbReference>
<feature type="domain" description="DUF2470" evidence="2">
    <location>
        <begin position="14"/>
        <end position="87"/>
    </location>
</feature>
<evidence type="ECO:0000256" key="1">
    <source>
        <dbReference type="SAM" id="Phobius"/>
    </source>
</evidence>
<sequence>MRRSQQSDPIAPHSQALCDYMNGRPAVVLSYARYFGEFTEAESATMDQIDKDGFIVKCMEGGQEHEVRVAFTHSLHAISQVKDMLTSLAKEAELALRGPDPKAQGNMPDSKFFWPAFDTPYLAIIVIVSTLLYLDFMPHTTSPALQWLLQLVGPDIVHLIIQVLAGVHVLEALVSIYLTVVVGQGFFEPTHVVQWGLAILVFGYPFLSALIPVAKRQQQAAARKQNQ</sequence>
<keyword evidence="1" id="KW-1133">Transmembrane helix</keyword>
<keyword evidence="1" id="KW-0812">Transmembrane</keyword>
<protein>
    <recommendedName>
        <fullName evidence="2">DUF2470 domain-containing protein</fullName>
    </recommendedName>
</protein>
<dbReference type="AlphaFoldDB" id="A0A9P3HFW7"/>
<proteinExistence type="predicted"/>
<keyword evidence="1" id="KW-0472">Membrane</keyword>
<reference evidence="3" key="2">
    <citation type="journal article" date="2022" name="Microbiol. Resour. Announc.">
        <title>Whole-Genome Sequence of Entomortierella parvispora E1425, a Mucoromycotan Fungus Associated with Burkholderiaceae-Related Endosymbiotic Bacteria.</title>
        <authorList>
            <person name="Herlambang A."/>
            <person name="Guo Y."/>
            <person name="Takashima Y."/>
            <person name="Narisawa K."/>
            <person name="Ohta H."/>
            <person name="Nishizawa T."/>
        </authorList>
    </citation>
    <scope>NUCLEOTIDE SEQUENCE</scope>
    <source>
        <strain evidence="3">E1425</strain>
    </source>
</reference>
<evidence type="ECO:0000259" key="2">
    <source>
        <dbReference type="Pfam" id="PF10615"/>
    </source>
</evidence>
<organism evidence="3 4">
    <name type="scientific">Entomortierella parvispora</name>
    <dbReference type="NCBI Taxonomy" id="205924"/>
    <lineage>
        <taxon>Eukaryota</taxon>
        <taxon>Fungi</taxon>
        <taxon>Fungi incertae sedis</taxon>
        <taxon>Mucoromycota</taxon>
        <taxon>Mortierellomycotina</taxon>
        <taxon>Mortierellomycetes</taxon>
        <taxon>Mortierellales</taxon>
        <taxon>Mortierellaceae</taxon>
        <taxon>Entomortierella</taxon>
    </lineage>
</organism>
<keyword evidence="4" id="KW-1185">Reference proteome</keyword>
<dbReference type="Proteomes" id="UP000827284">
    <property type="component" value="Unassembled WGS sequence"/>
</dbReference>
<comment type="caution">
    <text evidence="3">The sequence shown here is derived from an EMBL/GenBank/DDBJ whole genome shotgun (WGS) entry which is preliminary data.</text>
</comment>
<evidence type="ECO:0000313" key="4">
    <source>
        <dbReference type="Proteomes" id="UP000827284"/>
    </source>
</evidence>
<reference evidence="3" key="1">
    <citation type="submission" date="2021-11" db="EMBL/GenBank/DDBJ databases">
        <authorList>
            <person name="Herlambang A."/>
            <person name="Guo Y."/>
            <person name="Takashima Y."/>
            <person name="Nishizawa T."/>
        </authorList>
    </citation>
    <scope>NUCLEOTIDE SEQUENCE</scope>
    <source>
        <strain evidence="3">E1425</strain>
    </source>
</reference>
<feature type="transmembrane region" description="Helical" evidence="1">
    <location>
        <begin position="112"/>
        <end position="136"/>
    </location>
</feature>
<feature type="transmembrane region" description="Helical" evidence="1">
    <location>
        <begin position="192"/>
        <end position="214"/>
    </location>
</feature>
<evidence type="ECO:0000313" key="3">
    <source>
        <dbReference type="EMBL" id="GJJ76020.1"/>
    </source>
</evidence>
<dbReference type="OrthoDB" id="5553410at2759"/>
<dbReference type="InterPro" id="IPR037119">
    <property type="entry name" value="Haem_oxidase_HugZ-like_sf"/>
</dbReference>
<dbReference type="Pfam" id="PF10615">
    <property type="entry name" value="DUF2470"/>
    <property type="match status" value="1"/>
</dbReference>
<accession>A0A9P3HFW7</accession>
<dbReference type="Gene3D" id="3.20.180.10">
    <property type="entry name" value="PNP-oxidase-like"/>
    <property type="match status" value="1"/>
</dbReference>
<dbReference type="EMBL" id="BQFW01000011">
    <property type="protein sequence ID" value="GJJ76020.1"/>
    <property type="molecule type" value="Genomic_DNA"/>
</dbReference>
<name>A0A9P3HFW7_9FUNG</name>